<dbReference type="GO" id="GO:0006281">
    <property type="term" value="P:DNA repair"/>
    <property type="evidence" value="ECO:0007669"/>
    <property type="project" value="TreeGrafter"/>
</dbReference>
<dbReference type="GO" id="GO:0008967">
    <property type="term" value="F:phosphoglycolate phosphatase activity"/>
    <property type="evidence" value="ECO:0007669"/>
    <property type="project" value="TreeGrafter"/>
</dbReference>
<dbReference type="InterPro" id="IPR006439">
    <property type="entry name" value="HAD-SF_hydro_IA"/>
</dbReference>
<dbReference type="SFLD" id="SFLDS00003">
    <property type="entry name" value="Haloacid_Dehalogenase"/>
    <property type="match status" value="1"/>
</dbReference>
<dbReference type="NCBIfam" id="TIGR01549">
    <property type="entry name" value="HAD-SF-IA-v1"/>
    <property type="match status" value="1"/>
</dbReference>
<reference evidence="2" key="1">
    <citation type="submission" date="2010-05" db="EMBL/GenBank/DDBJ databases">
        <title>Complete sequence of Methylotenera sp. 301.</title>
        <authorList>
            <person name="Lucas S."/>
            <person name="Copeland A."/>
            <person name="Lapidus A."/>
            <person name="Cheng J.-F."/>
            <person name="Bruce D."/>
            <person name="Goodwin L."/>
            <person name="Pitluck S."/>
            <person name="Clum A."/>
            <person name="Land M."/>
            <person name="Hauser L."/>
            <person name="Kyrpides N."/>
            <person name="Ivanova N."/>
            <person name="Chistoservova L."/>
            <person name="Kalyuzhnaya M."/>
            <person name="Woyke T."/>
        </authorList>
    </citation>
    <scope>NUCLEOTIDE SEQUENCE [LARGE SCALE GENOMIC DNA]</scope>
    <source>
        <strain evidence="2">301</strain>
    </source>
</reference>
<name>D7DIK2_METV0</name>
<dbReference type="Gene3D" id="1.10.150.240">
    <property type="entry name" value="Putative phosphatase, domain 2"/>
    <property type="match status" value="1"/>
</dbReference>
<keyword evidence="1" id="KW-0378">Hydrolase</keyword>
<dbReference type="KEGG" id="meh:M301_1507"/>
<dbReference type="RefSeq" id="WP_013148199.1">
    <property type="nucleotide sequence ID" value="NC_014207.1"/>
</dbReference>
<organism evidence="1 2">
    <name type="scientific">Methylotenera versatilis (strain 301)</name>
    <dbReference type="NCBI Taxonomy" id="666681"/>
    <lineage>
        <taxon>Bacteria</taxon>
        <taxon>Pseudomonadati</taxon>
        <taxon>Pseudomonadota</taxon>
        <taxon>Betaproteobacteria</taxon>
        <taxon>Nitrosomonadales</taxon>
        <taxon>Methylophilaceae</taxon>
        <taxon>Methylotenera</taxon>
    </lineage>
</organism>
<dbReference type="InterPro" id="IPR041492">
    <property type="entry name" value="HAD_2"/>
</dbReference>
<dbReference type="PANTHER" id="PTHR43434">
    <property type="entry name" value="PHOSPHOGLYCOLATE PHOSPHATASE"/>
    <property type="match status" value="1"/>
</dbReference>
<dbReference type="HOGENOM" id="CLU_045011_19_2_4"/>
<reference evidence="1 2" key="2">
    <citation type="journal article" date="2011" name="J. Bacteriol.">
        <title>Genomes of three methylotrophs from a single niche uncover genetic and metabolic divergence of Methylophilaceae.</title>
        <authorList>
            <person name="Lapidus A."/>
            <person name="Clum A."/>
            <person name="Labutti K."/>
            <person name="Kaluzhnaya M.G."/>
            <person name="Lim S."/>
            <person name="Beck D.A."/>
            <person name="Glavina Del Rio T."/>
            <person name="Nolan M."/>
            <person name="Mavromatis K."/>
            <person name="Huntemann M."/>
            <person name="Lucas S."/>
            <person name="Lidstrom M.E."/>
            <person name="Ivanova N."/>
            <person name="Chistoserdova L."/>
        </authorList>
    </citation>
    <scope>NUCLEOTIDE SEQUENCE [LARGE SCALE GENOMIC DNA]</scope>
    <source>
        <strain evidence="1 2">301</strain>
    </source>
</reference>
<dbReference type="Pfam" id="PF13419">
    <property type="entry name" value="HAD_2"/>
    <property type="match status" value="1"/>
</dbReference>
<dbReference type="Gene3D" id="3.40.50.1000">
    <property type="entry name" value="HAD superfamily/HAD-like"/>
    <property type="match status" value="1"/>
</dbReference>
<dbReference type="PANTHER" id="PTHR43434:SF24">
    <property type="entry name" value="HYDROLASE-RELATED"/>
    <property type="match status" value="1"/>
</dbReference>
<dbReference type="STRING" id="666681.M301_1507"/>
<accession>D7DIK2</accession>
<dbReference type="GO" id="GO:0005829">
    <property type="term" value="C:cytosol"/>
    <property type="evidence" value="ECO:0007669"/>
    <property type="project" value="TreeGrafter"/>
</dbReference>
<gene>
    <name evidence="1" type="ordered locus">M301_1507</name>
</gene>
<protein>
    <submittedName>
        <fullName evidence="1">HAD-superfamily hydrolase, subfamily IA, variant 1</fullName>
    </submittedName>
</protein>
<dbReference type="AlphaFoldDB" id="D7DIK2"/>
<dbReference type="InterPro" id="IPR036412">
    <property type="entry name" value="HAD-like_sf"/>
</dbReference>
<evidence type="ECO:0000313" key="1">
    <source>
        <dbReference type="EMBL" id="ADI29887.1"/>
    </source>
</evidence>
<dbReference type="Proteomes" id="UP000000383">
    <property type="component" value="Chromosome"/>
</dbReference>
<dbReference type="SUPFAM" id="SSF56784">
    <property type="entry name" value="HAD-like"/>
    <property type="match status" value="1"/>
</dbReference>
<dbReference type="EMBL" id="CP002056">
    <property type="protein sequence ID" value="ADI29887.1"/>
    <property type="molecule type" value="Genomic_DNA"/>
</dbReference>
<dbReference type="OrthoDB" id="9782449at2"/>
<dbReference type="InterPro" id="IPR050155">
    <property type="entry name" value="HAD-like_hydrolase_sf"/>
</dbReference>
<dbReference type="SFLD" id="SFLDG01135">
    <property type="entry name" value="C1.5.6:_HAD__Beta-PGM__Phospha"/>
    <property type="match status" value="1"/>
</dbReference>
<proteinExistence type="predicted"/>
<dbReference type="InterPro" id="IPR023198">
    <property type="entry name" value="PGP-like_dom2"/>
</dbReference>
<evidence type="ECO:0000313" key="2">
    <source>
        <dbReference type="Proteomes" id="UP000000383"/>
    </source>
</evidence>
<keyword evidence="2" id="KW-1185">Reference proteome</keyword>
<dbReference type="eggNOG" id="COG0546">
    <property type="taxonomic scope" value="Bacteria"/>
</dbReference>
<dbReference type="SFLD" id="SFLDG01129">
    <property type="entry name" value="C1.5:_HAD__Beta-PGM__Phosphata"/>
    <property type="match status" value="1"/>
</dbReference>
<sequence length="218" mass="23992">MTKQFDLIVWDWDGTLADSTGMITNALLKAAEQVGLPALTPQTASNIIGLGLRESIQTLYGDIPAEQAQALATQYTTNYYAGESEIPLFTGAADTIKALNKRGFKLAVATGKGRRGLNLALEHSGLVKYFHSTRTVDECFSKPHPQMLDELMEYLVVMPERTLMIGDTSYDLQMAQNAGVRSVGVTYGAQAATQWQHLNPMQQFSDFSELSTWLLEHA</sequence>
<dbReference type="InterPro" id="IPR023214">
    <property type="entry name" value="HAD_sf"/>
</dbReference>